<dbReference type="PANTHER" id="PTHR42877:SF4">
    <property type="entry name" value="FAD_NAD(P)-BINDING DOMAIN-CONTAINING PROTEIN-RELATED"/>
    <property type="match status" value="1"/>
</dbReference>
<evidence type="ECO:0000313" key="4">
    <source>
        <dbReference type="EMBL" id="MCX2980538.1"/>
    </source>
</evidence>
<dbReference type="PRINTS" id="PR00419">
    <property type="entry name" value="ADXRDTASE"/>
</dbReference>
<gene>
    <name evidence="4" type="ORF">EYC98_06570</name>
</gene>
<evidence type="ECO:0000256" key="2">
    <source>
        <dbReference type="ARBA" id="ARBA00022827"/>
    </source>
</evidence>
<evidence type="ECO:0000313" key="5">
    <source>
        <dbReference type="Proteomes" id="UP001143362"/>
    </source>
</evidence>
<dbReference type="SUPFAM" id="SSF51905">
    <property type="entry name" value="FAD/NAD(P)-binding domain"/>
    <property type="match status" value="2"/>
</dbReference>
<evidence type="ECO:0000256" key="1">
    <source>
        <dbReference type="ARBA" id="ARBA00022630"/>
    </source>
</evidence>
<organism evidence="4 5">
    <name type="scientific">Candidatus Litorirhabdus singularis</name>
    <dbReference type="NCBI Taxonomy" id="2518993"/>
    <lineage>
        <taxon>Bacteria</taxon>
        <taxon>Pseudomonadati</taxon>
        <taxon>Pseudomonadota</taxon>
        <taxon>Gammaproteobacteria</taxon>
        <taxon>Cellvibrionales</taxon>
        <taxon>Halieaceae</taxon>
        <taxon>Candidatus Litorirhabdus</taxon>
    </lineage>
</organism>
<name>A0ABT3TE33_9GAMM</name>
<dbReference type="EMBL" id="SHNN01000001">
    <property type="protein sequence ID" value="MCX2980538.1"/>
    <property type="molecule type" value="Genomic_DNA"/>
</dbReference>
<accession>A0ABT3TE33</accession>
<dbReference type="Proteomes" id="UP001143362">
    <property type="component" value="Unassembled WGS sequence"/>
</dbReference>
<keyword evidence="3" id="KW-0560">Oxidoreductase</keyword>
<dbReference type="Pfam" id="PF00743">
    <property type="entry name" value="FMO-like"/>
    <property type="match status" value="1"/>
</dbReference>
<dbReference type="InterPro" id="IPR020946">
    <property type="entry name" value="Flavin_mOase-like"/>
</dbReference>
<evidence type="ECO:0000256" key="3">
    <source>
        <dbReference type="ARBA" id="ARBA00023002"/>
    </source>
</evidence>
<dbReference type="InterPro" id="IPR051209">
    <property type="entry name" value="FAD-bind_Monooxygenase_sf"/>
</dbReference>
<keyword evidence="2" id="KW-0274">FAD</keyword>
<keyword evidence="1" id="KW-0285">Flavoprotein</keyword>
<dbReference type="InterPro" id="IPR036188">
    <property type="entry name" value="FAD/NAD-bd_sf"/>
</dbReference>
<proteinExistence type="predicted"/>
<keyword evidence="5" id="KW-1185">Reference proteome</keyword>
<dbReference type="PANTHER" id="PTHR42877">
    <property type="entry name" value="L-ORNITHINE N(5)-MONOOXYGENASE-RELATED"/>
    <property type="match status" value="1"/>
</dbReference>
<reference evidence="4" key="1">
    <citation type="submission" date="2019-02" db="EMBL/GenBank/DDBJ databases">
        <authorList>
            <person name="Li S.-H."/>
        </authorList>
    </citation>
    <scope>NUCLEOTIDE SEQUENCE</scope>
    <source>
        <strain evidence="4">IMCC14734</strain>
    </source>
</reference>
<dbReference type="Gene3D" id="3.50.50.60">
    <property type="entry name" value="FAD/NAD(P)-binding domain"/>
    <property type="match status" value="2"/>
</dbReference>
<comment type="caution">
    <text evidence="4">The sequence shown here is derived from an EMBL/GenBank/DDBJ whole genome shotgun (WGS) entry which is preliminary data.</text>
</comment>
<sequence length="510" mass="56926">MRLRYAPQGEPAYRLCAIDDLERSSMSDSNTLRIAIIGAGPAGIATGRELIQKGFNEFTIFDALDAPGGTWRLHTYPGLACDVWAHSYTFSYAPNPDWTASFVDQPEIQAYLARCASEFGLDPHITLNTRIASAHYQEGGTWLVQTSTGESHEFDVVINAMGNQHTPLFPNVEGMDSFQGDSFHGTRWNHDVDLAGKKVVLVGSAASAVQIVPEVAKIAGHLTVLQRSANWIMPRGKKPYSPRQRELARRFPAIISLTRWWQRLLMGQVEHAVTIGHKRMGQFEDMVRKFIGRTISDPKMQEELVPDTHYGCQRGLVSDDFYPALTRDNVELVASGLQQVTPTGVVTADGHSIDADVIIYCTGYRIMDFDRIDVVGANGKVLAEVMADDPRAHKGIAVPDFPNYFFAVGPNGLVLNVSYFITAEKNVETIVRLLDQMREAGHHTLGVKQDVFDEYNSWMNERFARFSWGSSDCHSYYRNAAGHAPFLFPGNFKEYRRLHEASGLAEYDVS</sequence>
<protein>
    <submittedName>
        <fullName evidence="4">NAD(P)/FAD-dependent oxidoreductase</fullName>
    </submittedName>
</protein>